<evidence type="ECO:0000313" key="3">
    <source>
        <dbReference type="Proteomes" id="UP000199259"/>
    </source>
</evidence>
<evidence type="ECO:0000259" key="1">
    <source>
        <dbReference type="PROSITE" id="PS51337"/>
    </source>
</evidence>
<organism evidence="2 3">
    <name type="scientific">Methanolobus vulcani</name>
    <dbReference type="NCBI Taxonomy" id="38026"/>
    <lineage>
        <taxon>Archaea</taxon>
        <taxon>Methanobacteriati</taxon>
        <taxon>Methanobacteriota</taxon>
        <taxon>Stenosarchaea group</taxon>
        <taxon>Methanomicrobia</taxon>
        <taxon>Methanosarcinales</taxon>
        <taxon>Methanosarcinaceae</taxon>
        <taxon>Methanolobus</taxon>
    </lineage>
</organism>
<dbReference type="SUPFAM" id="SSF47644">
    <property type="entry name" value="Methionine synthase domain"/>
    <property type="match status" value="1"/>
</dbReference>
<dbReference type="AlphaFoldDB" id="A0A7Z7AYA4"/>
<name>A0A7Z7AYA4_9EURY</name>
<dbReference type="Gene3D" id="1.10.1240.10">
    <property type="entry name" value="Methionine synthase domain"/>
    <property type="match status" value="1"/>
</dbReference>
<dbReference type="InterPro" id="IPR036594">
    <property type="entry name" value="Meth_synthase_dom"/>
</dbReference>
<dbReference type="Proteomes" id="UP000199259">
    <property type="component" value="Unassembled WGS sequence"/>
</dbReference>
<protein>
    <submittedName>
        <fullName evidence="2">B12 binding domain-containing protein</fullName>
    </submittedName>
</protein>
<gene>
    <name evidence="2" type="ORF">SAMN04488589_0529</name>
</gene>
<dbReference type="SMART" id="SM01018">
    <property type="entry name" value="B12-binding_2"/>
    <property type="match status" value="1"/>
</dbReference>
<reference evidence="2 3" key="1">
    <citation type="submission" date="2016-10" db="EMBL/GenBank/DDBJ databases">
        <authorList>
            <person name="Varghese N."/>
            <person name="Submissions S."/>
        </authorList>
    </citation>
    <scope>NUCLEOTIDE SEQUENCE [LARGE SCALE GENOMIC DNA]</scope>
    <source>
        <strain evidence="2 3">PL 12/M</strain>
    </source>
</reference>
<sequence>MSQGKTITQIIDEAKRSILDFDEKGAENAANGALELGYNINEIIEKGFLEGMKAIGDMFEEGNACLLHIFAAADTLDAGLAVFEECEEYNKLSKNIAIELISEGQRDEKIDVLEAMFRINGYDVVEIPDNVPIVDFLEKDEAFVNIPESCKEEIMEKVTANPGVTTFQLCEM</sequence>
<accession>A0A7Z7AYA4</accession>
<proteinExistence type="predicted"/>
<dbReference type="RefSeq" id="WP_091708480.1">
    <property type="nucleotide sequence ID" value="NZ_FNCA01000002.1"/>
</dbReference>
<dbReference type="EMBL" id="FNCA01000002">
    <property type="protein sequence ID" value="SDF44126.1"/>
    <property type="molecule type" value="Genomic_DNA"/>
</dbReference>
<evidence type="ECO:0000313" key="2">
    <source>
        <dbReference type="EMBL" id="SDF44126.1"/>
    </source>
</evidence>
<feature type="domain" description="B12-binding N-terminal" evidence="1">
    <location>
        <begin position="1"/>
        <end position="95"/>
    </location>
</feature>
<dbReference type="InterPro" id="IPR003759">
    <property type="entry name" value="Cbl-bd_cap"/>
</dbReference>
<keyword evidence="3" id="KW-1185">Reference proteome</keyword>
<dbReference type="Pfam" id="PF02607">
    <property type="entry name" value="B12-binding_2"/>
    <property type="match status" value="1"/>
</dbReference>
<comment type="caution">
    <text evidence="2">The sequence shown here is derived from an EMBL/GenBank/DDBJ whole genome shotgun (WGS) entry which is preliminary data.</text>
</comment>
<dbReference type="OrthoDB" id="124754at2157"/>
<dbReference type="PROSITE" id="PS51337">
    <property type="entry name" value="B12_BINDING_NTER"/>
    <property type="match status" value="1"/>
</dbReference>